<evidence type="ECO:0000313" key="3">
    <source>
        <dbReference type="EMBL" id="RCI12685.1"/>
    </source>
</evidence>
<evidence type="ECO:0000256" key="1">
    <source>
        <dbReference type="ARBA" id="ARBA00035112"/>
    </source>
</evidence>
<protein>
    <recommendedName>
        <fullName evidence="5">SCP domain-containing protein</fullName>
    </recommendedName>
</protein>
<keyword evidence="2" id="KW-0732">Signal</keyword>
<sequence length="468" mass="51941">MVKPQVPYGALASLLIAMTAQSMPASTAAIEARSLQDWQKTLSEDTRNRYDVARGHLLDQSDSGQAFRHDTMMRVNIEREALDLPLIDLSQAFGMKLPVSRACVAKKDACVSKRSDAEEVREAVYNGGSAMNGKRSVAEEVREAAYNGGSVMNGRRSNAGEAREAIYYTGGIMIPNSKAKRSDAEEVREAVYNGGSVMSGKRSNAEEVREADYASADAMIKRGDAEEVREAAYNGGSVMNGKRSDAEEVREADYASADAMIKRGDAEEVREAAYNGGSVMNGKRSDAEEVRESDYASENAMIKRSDVDDSDKSDAGYSSLLDRKNLALGAIERINISRRIRGKPEVTKQEIKDKASHADEYVSNYWRSSMKHGRFWTTDQAQGRPNFVEGGQANGFGFTQSTYHKLHCLANIRMILAWHIHGRGDKMTRDMEVHAIHCLEYVRWRELSYPDLNEEPIDTVDYKGMGIH</sequence>
<dbReference type="InterPro" id="IPR021765">
    <property type="entry name" value="UstYa-like"/>
</dbReference>
<dbReference type="Proteomes" id="UP000253664">
    <property type="component" value="Unassembled WGS sequence"/>
</dbReference>
<accession>A0A367LE30</accession>
<keyword evidence="4" id="KW-1185">Reference proteome</keyword>
<feature type="signal peptide" evidence="2">
    <location>
        <begin position="1"/>
        <end position="22"/>
    </location>
</feature>
<comment type="caution">
    <text evidence="3">The sequence shown here is derived from an EMBL/GenBank/DDBJ whole genome shotgun (WGS) entry which is preliminary data.</text>
</comment>
<dbReference type="STRING" id="1330021.A0A367LE30"/>
<evidence type="ECO:0000256" key="2">
    <source>
        <dbReference type="SAM" id="SignalP"/>
    </source>
</evidence>
<evidence type="ECO:0000313" key="4">
    <source>
        <dbReference type="Proteomes" id="UP000253664"/>
    </source>
</evidence>
<gene>
    <name evidence="3" type="ORF">L249_1006</name>
</gene>
<feature type="chain" id="PRO_5016919103" description="SCP domain-containing protein" evidence="2">
    <location>
        <begin position="23"/>
        <end position="468"/>
    </location>
</feature>
<dbReference type="OrthoDB" id="3687641at2759"/>
<comment type="similarity">
    <text evidence="1">Belongs to the ustYa family.</text>
</comment>
<dbReference type="AlphaFoldDB" id="A0A367LE30"/>
<evidence type="ECO:0008006" key="5">
    <source>
        <dbReference type="Google" id="ProtNLM"/>
    </source>
</evidence>
<reference evidence="3 4" key="1">
    <citation type="journal article" date="2015" name="BMC Genomics">
        <title>Insights from the genome of Ophiocordyceps polyrhachis-furcata to pathogenicity and host specificity in insect fungi.</title>
        <authorList>
            <person name="Wichadakul D."/>
            <person name="Kobmoo N."/>
            <person name="Ingsriswang S."/>
            <person name="Tangphatsornruang S."/>
            <person name="Chantasingh D."/>
            <person name="Luangsa-ard J.J."/>
            <person name="Eurwilaichitr L."/>
        </authorList>
    </citation>
    <scope>NUCLEOTIDE SEQUENCE [LARGE SCALE GENOMIC DNA]</scope>
    <source>
        <strain evidence="3 4">BCC 54312</strain>
    </source>
</reference>
<organism evidence="3 4">
    <name type="scientific">Ophiocordyceps polyrhachis-furcata BCC 54312</name>
    <dbReference type="NCBI Taxonomy" id="1330021"/>
    <lineage>
        <taxon>Eukaryota</taxon>
        <taxon>Fungi</taxon>
        <taxon>Dikarya</taxon>
        <taxon>Ascomycota</taxon>
        <taxon>Pezizomycotina</taxon>
        <taxon>Sordariomycetes</taxon>
        <taxon>Hypocreomycetidae</taxon>
        <taxon>Hypocreales</taxon>
        <taxon>Ophiocordycipitaceae</taxon>
        <taxon>Ophiocordyceps</taxon>
    </lineage>
</organism>
<proteinExistence type="inferred from homology"/>
<dbReference type="GO" id="GO:0043386">
    <property type="term" value="P:mycotoxin biosynthetic process"/>
    <property type="evidence" value="ECO:0007669"/>
    <property type="project" value="InterPro"/>
</dbReference>
<dbReference type="Pfam" id="PF11807">
    <property type="entry name" value="UstYa"/>
    <property type="match status" value="1"/>
</dbReference>
<dbReference type="EMBL" id="LKCN02000007">
    <property type="protein sequence ID" value="RCI12685.1"/>
    <property type="molecule type" value="Genomic_DNA"/>
</dbReference>
<name>A0A367LE30_9HYPO</name>